<reference evidence="2" key="1">
    <citation type="submission" date="2016-10" db="EMBL/GenBank/DDBJ databases">
        <authorList>
            <person name="Varghese N."/>
        </authorList>
    </citation>
    <scope>NUCLEOTIDE SEQUENCE [LARGE SCALE GENOMIC DNA]</scope>
    <source>
        <strain evidence="2">ACV-9</strain>
    </source>
</reference>
<dbReference type="EMBL" id="FNZX01000004">
    <property type="protein sequence ID" value="SEK34170.1"/>
    <property type="molecule type" value="Genomic_DNA"/>
</dbReference>
<proteinExistence type="predicted"/>
<dbReference type="Proteomes" id="UP000182321">
    <property type="component" value="Unassembled WGS sequence"/>
</dbReference>
<dbReference type="RefSeq" id="WP_074789140.1">
    <property type="nucleotide sequence ID" value="NZ_FNZX01000004.1"/>
</dbReference>
<evidence type="ECO:0000313" key="2">
    <source>
        <dbReference type="Proteomes" id="UP000182321"/>
    </source>
</evidence>
<evidence type="ECO:0008006" key="3">
    <source>
        <dbReference type="Google" id="ProtNLM"/>
    </source>
</evidence>
<keyword evidence="2" id="KW-1185">Reference proteome</keyword>
<evidence type="ECO:0000313" key="1">
    <source>
        <dbReference type="EMBL" id="SEK34170.1"/>
    </source>
</evidence>
<name>A0A1H7GCE1_9FIRM</name>
<accession>A0A1H7GCE1</accession>
<organism evidence="1 2">
    <name type="scientific">Pseudobutyrivibrio ruminis</name>
    <dbReference type="NCBI Taxonomy" id="46206"/>
    <lineage>
        <taxon>Bacteria</taxon>
        <taxon>Bacillati</taxon>
        <taxon>Bacillota</taxon>
        <taxon>Clostridia</taxon>
        <taxon>Lachnospirales</taxon>
        <taxon>Lachnospiraceae</taxon>
        <taxon>Pseudobutyrivibrio</taxon>
    </lineage>
</organism>
<gene>
    <name evidence="1" type="ORF">SAMN02910377_00659</name>
</gene>
<sequence>MNNKNRLLGFVTLANGEYPFEFDKSTFKLKIFLKESGEVIDSFSRFLDLYTDEDEHEHRWVNTIEIKGQSVDGEYLLFGTLANPDDDHGFLTYDINWLFISEKDDFNYQEAVITGAEINYFYHPSSIYKIENTADSDKKYHTVTNTKISLSESASISCGSYTYNDITINISLKLYGKLYFLSKQPFDSFTALILHFNKKTSSSFTKDRIFSTMQFLRYITYRSNISINNVNLYNYDGEKRIYAGKFLVPPIETESHLKMSTRIINYPCLGEKTSTIFEKIDTKQIRLSHLCKSISETYNYSFARIIMILSRFERESENIYGNINPSKTSEEMKSLAVTILNDFITRQNITGKQKKKLKSIINGISNSGISESDRILNALKDCKPIMEKVISEFYKDSYDIEIEALSDRLNEVRNGIAHDKDNWSFEAVHLSDIKVIERLLYAMRLKEIGVDNSSISDALGRLFP</sequence>
<protein>
    <recommendedName>
        <fullName evidence="3">ApeA N-terminal domain-containing protein</fullName>
    </recommendedName>
</protein>
<dbReference type="AlphaFoldDB" id="A0A1H7GCE1"/>